<dbReference type="InterPro" id="IPR058163">
    <property type="entry name" value="LysR-type_TF_proteobact-type"/>
</dbReference>
<dbReference type="Gene3D" id="1.10.10.10">
    <property type="entry name" value="Winged helix-like DNA-binding domain superfamily/Winged helix DNA-binding domain"/>
    <property type="match status" value="1"/>
</dbReference>
<keyword evidence="3" id="KW-0238">DNA-binding</keyword>
<evidence type="ECO:0000313" key="7">
    <source>
        <dbReference type="Proteomes" id="UP000290767"/>
    </source>
</evidence>
<dbReference type="PROSITE" id="PS50931">
    <property type="entry name" value="HTH_LYSR"/>
    <property type="match status" value="1"/>
</dbReference>
<accession>A0A4Q1UCP3</accession>
<evidence type="ECO:0000256" key="4">
    <source>
        <dbReference type="ARBA" id="ARBA00023163"/>
    </source>
</evidence>
<dbReference type="Gene3D" id="3.40.190.290">
    <property type="match status" value="1"/>
</dbReference>
<dbReference type="AlphaFoldDB" id="A0A4Q1UCP3"/>
<dbReference type="CDD" id="cd08422">
    <property type="entry name" value="PBP2_CrgA_like"/>
    <property type="match status" value="1"/>
</dbReference>
<keyword evidence="2" id="KW-0805">Transcription regulation</keyword>
<dbReference type="InterPro" id="IPR036390">
    <property type="entry name" value="WH_DNA-bd_sf"/>
</dbReference>
<dbReference type="InterPro" id="IPR000847">
    <property type="entry name" value="LysR_HTH_N"/>
</dbReference>
<evidence type="ECO:0000256" key="1">
    <source>
        <dbReference type="ARBA" id="ARBA00009437"/>
    </source>
</evidence>
<dbReference type="Pfam" id="PF00126">
    <property type="entry name" value="HTH_1"/>
    <property type="match status" value="1"/>
</dbReference>
<proteinExistence type="inferred from homology"/>
<evidence type="ECO:0000313" key="6">
    <source>
        <dbReference type="EMBL" id="RXT29822.1"/>
    </source>
</evidence>
<dbReference type="PANTHER" id="PTHR30537:SF5">
    <property type="entry name" value="HTH-TYPE TRANSCRIPTIONAL ACTIVATOR TTDR-RELATED"/>
    <property type="match status" value="1"/>
</dbReference>
<evidence type="ECO:0000256" key="3">
    <source>
        <dbReference type="ARBA" id="ARBA00023125"/>
    </source>
</evidence>
<dbReference type="InterPro" id="IPR005119">
    <property type="entry name" value="LysR_subst-bd"/>
</dbReference>
<dbReference type="EMBL" id="MZMU01000002">
    <property type="protein sequence ID" value="RXT29822.1"/>
    <property type="molecule type" value="Genomic_DNA"/>
</dbReference>
<gene>
    <name evidence="6" type="ORF">B5P46_01750</name>
</gene>
<evidence type="ECO:0000259" key="5">
    <source>
        <dbReference type="PROSITE" id="PS50931"/>
    </source>
</evidence>
<dbReference type="GO" id="GO:0003700">
    <property type="term" value="F:DNA-binding transcription factor activity"/>
    <property type="evidence" value="ECO:0007669"/>
    <property type="project" value="InterPro"/>
</dbReference>
<sequence>MDRMDALRLYIAVAETESFSGVARQRAIATSTVALAVTQLEQEFGARLMTRTTRRLVFTHEGERLLVDARRILADWDAAMSGMMENGPLTGPIKVTATNDFGRSQLRTHLDAFQVLHPQITMSLVLTDSTIDLVEERIDLALRYGPLADSSLRARLLVRGHRLVCASPDYWHRAGKPRHPGDLSDHNCLILSRPGAPLAAWPFRDGDRQFTVKVSGDRQASDGAILREWGVEGVGVVLKNDWDIRNELQTGKLETALDAYVAGHVDLYAVQPAGPPSRRTAALVAYLSTAIAQASVR</sequence>
<dbReference type="Pfam" id="PF03466">
    <property type="entry name" value="LysR_substrate"/>
    <property type="match status" value="1"/>
</dbReference>
<dbReference type="Proteomes" id="UP000290767">
    <property type="component" value="Unassembled WGS sequence"/>
</dbReference>
<protein>
    <submittedName>
        <fullName evidence="6">LysR family transcriptional regulator</fullName>
    </submittedName>
</protein>
<dbReference type="SUPFAM" id="SSF46785">
    <property type="entry name" value="Winged helix' DNA-binding domain"/>
    <property type="match status" value="1"/>
</dbReference>
<dbReference type="RefSeq" id="WP_129417190.1">
    <property type="nucleotide sequence ID" value="NZ_MZMU01000002.1"/>
</dbReference>
<evidence type="ECO:0000256" key="2">
    <source>
        <dbReference type="ARBA" id="ARBA00023015"/>
    </source>
</evidence>
<comment type="similarity">
    <text evidence="1">Belongs to the LysR transcriptional regulatory family.</text>
</comment>
<dbReference type="InterPro" id="IPR036388">
    <property type="entry name" value="WH-like_DNA-bd_sf"/>
</dbReference>
<keyword evidence="4" id="KW-0804">Transcription</keyword>
<dbReference type="SUPFAM" id="SSF53850">
    <property type="entry name" value="Periplasmic binding protein-like II"/>
    <property type="match status" value="1"/>
</dbReference>
<feature type="domain" description="HTH lysR-type" evidence="5">
    <location>
        <begin position="1"/>
        <end position="59"/>
    </location>
</feature>
<name>A0A4Q1UCP3_RHILE</name>
<dbReference type="PANTHER" id="PTHR30537">
    <property type="entry name" value="HTH-TYPE TRANSCRIPTIONAL REGULATOR"/>
    <property type="match status" value="1"/>
</dbReference>
<reference evidence="6 7" key="1">
    <citation type="submission" date="2017-03" db="EMBL/GenBank/DDBJ databases">
        <authorList>
            <person name="Safronova V.I."/>
            <person name="Sazanova A.L."/>
            <person name="Chirak E.R."/>
        </authorList>
    </citation>
    <scope>NUCLEOTIDE SEQUENCE [LARGE SCALE GENOMIC DNA]</scope>
    <source>
        <strain evidence="6 7">Tri-43</strain>
    </source>
</reference>
<dbReference type="GO" id="GO:0003677">
    <property type="term" value="F:DNA binding"/>
    <property type="evidence" value="ECO:0007669"/>
    <property type="project" value="UniProtKB-KW"/>
</dbReference>
<organism evidence="6 7">
    <name type="scientific">Rhizobium leguminosarum</name>
    <dbReference type="NCBI Taxonomy" id="384"/>
    <lineage>
        <taxon>Bacteria</taxon>
        <taxon>Pseudomonadati</taxon>
        <taxon>Pseudomonadota</taxon>
        <taxon>Alphaproteobacteria</taxon>
        <taxon>Hyphomicrobiales</taxon>
        <taxon>Rhizobiaceae</taxon>
        <taxon>Rhizobium/Agrobacterium group</taxon>
        <taxon>Rhizobium</taxon>
    </lineage>
</organism>
<comment type="caution">
    <text evidence="6">The sequence shown here is derived from an EMBL/GenBank/DDBJ whole genome shotgun (WGS) entry which is preliminary data.</text>
</comment>